<proteinExistence type="inferred from homology"/>
<reference evidence="3 4" key="1">
    <citation type="submission" date="2021-04" db="EMBL/GenBank/DDBJ databases">
        <authorList>
            <person name="Bliznina A."/>
        </authorList>
    </citation>
    <scope>NUCLEOTIDE SEQUENCE [LARGE SCALE GENOMIC DNA]</scope>
</reference>
<dbReference type="EMBL" id="OU015568">
    <property type="protein sequence ID" value="CAG5079780.1"/>
    <property type="molecule type" value="Genomic_DNA"/>
</dbReference>
<organism evidence="3 4">
    <name type="scientific">Oikopleura dioica</name>
    <name type="common">Tunicate</name>
    <dbReference type="NCBI Taxonomy" id="34765"/>
    <lineage>
        <taxon>Eukaryota</taxon>
        <taxon>Metazoa</taxon>
        <taxon>Chordata</taxon>
        <taxon>Tunicata</taxon>
        <taxon>Appendicularia</taxon>
        <taxon>Copelata</taxon>
        <taxon>Oikopleuridae</taxon>
        <taxon>Oikopleura</taxon>
    </lineage>
</organism>
<keyword evidence="1" id="KW-0808">Transferase</keyword>
<dbReference type="Gene3D" id="3.40.50.300">
    <property type="entry name" value="P-loop containing nucleotide triphosphate hydrolases"/>
    <property type="match status" value="1"/>
</dbReference>
<evidence type="ECO:0000256" key="1">
    <source>
        <dbReference type="RuleBase" id="RU361155"/>
    </source>
</evidence>
<gene>
    <name evidence="3" type="ORF">OKIOD_LOCUS924</name>
</gene>
<dbReference type="SUPFAM" id="SSF52540">
    <property type="entry name" value="P-loop containing nucleoside triphosphate hydrolases"/>
    <property type="match status" value="1"/>
</dbReference>
<dbReference type="InterPro" id="IPR000863">
    <property type="entry name" value="Sulfotransferase_dom"/>
</dbReference>
<evidence type="ECO:0000313" key="4">
    <source>
        <dbReference type="Proteomes" id="UP001158576"/>
    </source>
</evidence>
<name>A0ABN7RR16_OIKDI</name>
<evidence type="ECO:0000313" key="3">
    <source>
        <dbReference type="EMBL" id="CAG5079780.1"/>
    </source>
</evidence>
<dbReference type="EC" id="2.8.2.-" evidence="1"/>
<dbReference type="InterPro" id="IPR027417">
    <property type="entry name" value="P-loop_NTPase"/>
</dbReference>
<comment type="similarity">
    <text evidence="1">Belongs to the sulfotransferase 1 family.</text>
</comment>
<dbReference type="PANTHER" id="PTHR10704">
    <property type="entry name" value="CARBOHYDRATE SULFOTRANSFERASE"/>
    <property type="match status" value="1"/>
</dbReference>
<dbReference type="PANTHER" id="PTHR10704:SF44">
    <property type="entry name" value="LD35051P-RELATED"/>
    <property type="match status" value="1"/>
</dbReference>
<evidence type="ECO:0000259" key="2">
    <source>
        <dbReference type="Pfam" id="PF00685"/>
    </source>
</evidence>
<sequence length="209" mass="24737">MWCSEECPDPFKSAEGKDKLQQFCRDRKGVAIKDFRLEGPEELYELLDPKYNLKIIRLVRDPRSMLVSRRKMGPLYKDQATKEGIYKDCAKNLDFFLDSKTRENTLFVRYEDIARTPIESAKYIYDHFRIPLNDDLLRNFENATHTETEDQKGIFTVNKAKNESEIFDGWRRKTGTLVKSKEIKEIEAKCKVMMKLFGYKRNILERNIS</sequence>
<feature type="domain" description="Sulfotransferase" evidence="2">
    <location>
        <begin position="51"/>
        <end position="166"/>
    </location>
</feature>
<protein>
    <recommendedName>
        <fullName evidence="1">Sulfotransferase</fullName>
        <ecNumber evidence="1">2.8.2.-</ecNumber>
    </recommendedName>
</protein>
<accession>A0ABN7RR16</accession>
<dbReference type="InterPro" id="IPR051135">
    <property type="entry name" value="Gal/GlcNAc/GalNAc_ST"/>
</dbReference>
<dbReference type="Proteomes" id="UP001158576">
    <property type="component" value="Chromosome PAR"/>
</dbReference>
<dbReference type="Pfam" id="PF00685">
    <property type="entry name" value="Sulfotransfer_1"/>
    <property type="match status" value="1"/>
</dbReference>
<keyword evidence="4" id="KW-1185">Reference proteome</keyword>